<dbReference type="InterPro" id="IPR018060">
    <property type="entry name" value="HTH_AraC"/>
</dbReference>
<organism evidence="5 6">
    <name type="scientific">Hymenobacter armeniacus</name>
    <dbReference type="NCBI Taxonomy" id="2771358"/>
    <lineage>
        <taxon>Bacteria</taxon>
        <taxon>Pseudomonadati</taxon>
        <taxon>Bacteroidota</taxon>
        <taxon>Cytophagia</taxon>
        <taxon>Cytophagales</taxon>
        <taxon>Hymenobacteraceae</taxon>
        <taxon>Hymenobacter</taxon>
    </lineage>
</organism>
<name>A0ABR8JT07_9BACT</name>
<evidence type="ECO:0000256" key="1">
    <source>
        <dbReference type="ARBA" id="ARBA00023015"/>
    </source>
</evidence>
<evidence type="ECO:0000256" key="2">
    <source>
        <dbReference type="ARBA" id="ARBA00023125"/>
    </source>
</evidence>
<evidence type="ECO:0000313" key="5">
    <source>
        <dbReference type="EMBL" id="MBD2723111.1"/>
    </source>
</evidence>
<dbReference type="Pfam" id="PF12833">
    <property type="entry name" value="HTH_18"/>
    <property type="match status" value="1"/>
</dbReference>
<dbReference type="SMART" id="SM00342">
    <property type="entry name" value="HTH_ARAC"/>
    <property type="match status" value="1"/>
</dbReference>
<feature type="domain" description="HTH araC/xylS-type" evidence="4">
    <location>
        <begin position="190"/>
        <end position="288"/>
    </location>
</feature>
<keyword evidence="1" id="KW-0805">Transcription regulation</keyword>
<dbReference type="SUPFAM" id="SSF46689">
    <property type="entry name" value="Homeodomain-like"/>
    <property type="match status" value="2"/>
</dbReference>
<dbReference type="SUPFAM" id="SSF51182">
    <property type="entry name" value="RmlC-like cupins"/>
    <property type="match status" value="1"/>
</dbReference>
<proteinExistence type="predicted"/>
<dbReference type="RefSeq" id="WP_190925406.1">
    <property type="nucleotide sequence ID" value="NZ_JACXAC010000004.1"/>
</dbReference>
<keyword evidence="3" id="KW-0804">Transcription</keyword>
<gene>
    <name evidence="5" type="ORF">IC234_13335</name>
</gene>
<evidence type="ECO:0000259" key="4">
    <source>
        <dbReference type="PROSITE" id="PS01124"/>
    </source>
</evidence>
<protein>
    <submittedName>
        <fullName evidence="5">Helix-turn-helix transcriptional regulator</fullName>
    </submittedName>
</protein>
<sequence>MKNKKVDVFLEKIPISEDSIFVLTHDDNAKFDYPLHYHEELEINLVMNCRGKRVVGDNVEIYDLCDLVMIGPNTPHCWYRDDKLIAPEEHAKVITLQFKESVFSDVALNSLVMKPIKTLLLGSKRGYQFYGGTEQKVIKLLLRLIELKGFEAYLLFLEIIHTLAESKEVRKLAMPGYIAEPDESKSTRINKVYKFISENYQETVSLAEAASLIGMSESAFSRFFKKFTNLSFTDYVNYLRIGYASKLLIQSNHTVSQICYMSGFRNVANFNRQFKKKYNYSPSYYRLHYKEKRKDEQFTGYDRLVRY</sequence>
<accession>A0ABR8JT07</accession>
<dbReference type="Gene3D" id="1.10.10.60">
    <property type="entry name" value="Homeodomain-like"/>
    <property type="match status" value="2"/>
</dbReference>
<dbReference type="PROSITE" id="PS00041">
    <property type="entry name" value="HTH_ARAC_FAMILY_1"/>
    <property type="match status" value="1"/>
</dbReference>
<dbReference type="InterPro" id="IPR018062">
    <property type="entry name" value="HTH_AraC-typ_CS"/>
</dbReference>
<dbReference type="InterPro" id="IPR009057">
    <property type="entry name" value="Homeodomain-like_sf"/>
</dbReference>
<keyword evidence="2" id="KW-0238">DNA-binding</keyword>
<comment type="caution">
    <text evidence="5">The sequence shown here is derived from an EMBL/GenBank/DDBJ whole genome shotgun (WGS) entry which is preliminary data.</text>
</comment>
<reference evidence="5 6" key="1">
    <citation type="submission" date="2020-09" db="EMBL/GenBank/DDBJ databases">
        <authorList>
            <person name="Kim M.K."/>
        </authorList>
    </citation>
    <scope>NUCLEOTIDE SEQUENCE [LARGE SCALE GENOMIC DNA]</scope>
    <source>
        <strain evidence="5 6">BT189</strain>
    </source>
</reference>
<evidence type="ECO:0000256" key="3">
    <source>
        <dbReference type="ARBA" id="ARBA00023163"/>
    </source>
</evidence>
<dbReference type="Proteomes" id="UP000606003">
    <property type="component" value="Unassembled WGS sequence"/>
</dbReference>
<dbReference type="EMBL" id="JACXAC010000004">
    <property type="protein sequence ID" value="MBD2723111.1"/>
    <property type="molecule type" value="Genomic_DNA"/>
</dbReference>
<evidence type="ECO:0000313" key="6">
    <source>
        <dbReference type="Proteomes" id="UP000606003"/>
    </source>
</evidence>
<dbReference type="InterPro" id="IPR011051">
    <property type="entry name" value="RmlC_Cupin_sf"/>
</dbReference>
<keyword evidence="6" id="KW-1185">Reference proteome</keyword>
<dbReference type="PANTHER" id="PTHR43280">
    <property type="entry name" value="ARAC-FAMILY TRANSCRIPTIONAL REGULATOR"/>
    <property type="match status" value="1"/>
</dbReference>
<dbReference type="PANTHER" id="PTHR43280:SF2">
    <property type="entry name" value="HTH-TYPE TRANSCRIPTIONAL REGULATOR EXSA"/>
    <property type="match status" value="1"/>
</dbReference>
<dbReference type="PROSITE" id="PS01124">
    <property type="entry name" value="HTH_ARAC_FAMILY_2"/>
    <property type="match status" value="1"/>
</dbReference>